<sequence length="70" mass="7717">MRNLVALCGAAGECAEVVKLTVYLVQMSDYPVLNELMETLWQPPYPARAVVGVRELPRGALIEVEAVLFI</sequence>
<name>T1BNT9_9ZZZZ</name>
<dbReference type="InterPro" id="IPR006175">
    <property type="entry name" value="YjgF/YER057c/UK114"/>
</dbReference>
<reference evidence="1" key="2">
    <citation type="journal article" date="2014" name="ISME J.">
        <title>Microbial stratification in low pH oxic and suboxic macroscopic growths along an acid mine drainage.</title>
        <authorList>
            <person name="Mendez-Garcia C."/>
            <person name="Mesa V."/>
            <person name="Sprenger R.R."/>
            <person name="Richter M."/>
            <person name="Diez M.S."/>
            <person name="Solano J."/>
            <person name="Bargiela R."/>
            <person name="Golyshina O.V."/>
            <person name="Manteca A."/>
            <person name="Ramos J.L."/>
            <person name="Gallego J.R."/>
            <person name="Llorente I."/>
            <person name="Martins Dos Santos V.A."/>
            <person name="Jensen O.N."/>
            <person name="Pelaez A.I."/>
            <person name="Sanchez J."/>
            <person name="Ferrer M."/>
        </authorList>
    </citation>
    <scope>NUCLEOTIDE SEQUENCE</scope>
</reference>
<organism evidence="1">
    <name type="scientific">mine drainage metagenome</name>
    <dbReference type="NCBI Taxonomy" id="410659"/>
    <lineage>
        <taxon>unclassified sequences</taxon>
        <taxon>metagenomes</taxon>
        <taxon>ecological metagenomes</taxon>
    </lineage>
</organism>
<dbReference type="Gene3D" id="3.30.1330.40">
    <property type="entry name" value="RutC-like"/>
    <property type="match status" value="1"/>
</dbReference>
<dbReference type="InterPro" id="IPR035959">
    <property type="entry name" value="RutC-like_sf"/>
</dbReference>
<dbReference type="CDD" id="cd00448">
    <property type="entry name" value="YjgF_YER057c_UK114_family"/>
    <property type="match status" value="1"/>
</dbReference>
<protein>
    <submittedName>
        <fullName evidence="1">Endoribonuclease L-PSP</fullName>
    </submittedName>
</protein>
<dbReference type="AlphaFoldDB" id="T1BNT9"/>
<dbReference type="SUPFAM" id="SSF55298">
    <property type="entry name" value="YjgF-like"/>
    <property type="match status" value="1"/>
</dbReference>
<proteinExistence type="predicted"/>
<dbReference type="Pfam" id="PF01042">
    <property type="entry name" value="Ribonuc_L-PSP"/>
    <property type="match status" value="1"/>
</dbReference>
<comment type="caution">
    <text evidence="1">The sequence shown here is derived from an EMBL/GenBank/DDBJ whole genome shotgun (WGS) entry which is preliminary data.</text>
</comment>
<reference evidence="1" key="1">
    <citation type="submission" date="2013-08" db="EMBL/GenBank/DDBJ databases">
        <authorList>
            <person name="Mendez C."/>
            <person name="Richter M."/>
            <person name="Ferrer M."/>
            <person name="Sanchez J."/>
        </authorList>
    </citation>
    <scope>NUCLEOTIDE SEQUENCE</scope>
</reference>
<accession>T1BNT9</accession>
<evidence type="ECO:0000313" key="1">
    <source>
        <dbReference type="EMBL" id="EQD54909.1"/>
    </source>
</evidence>
<gene>
    <name evidence="1" type="ORF">B2A_05953</name>
</gene>
<dbReference type="EMBL" id="AUZZ01004169">
    <property type="protein sequence ID" value="EQD54909.1"/>
    <property type="molecule type" value="Genomic_DNA"/>
</dbReference>